<dbReference type="InterPro" id="IPR028098">
    <property type="entry name" value="Glyco_trans_4-like_N"/>
</dbReference>
<proteinExistence type="predicted"/>
<comment type="caution">
    <text evidence="2">The sequence shown here is derived from an EMBL/GenBank/DDBJ whole genome shotgun (WGS) entry which is preliminary data.</text>
</comment>
<keyword evidence="2" id="KW-0808">Transferase</keyword>
<feature type="domain" description="Glycosyltransferase subfamily 4-like N-terminal" evidence="1">
    <location>
        <begin position="3"/>
        <end position="118"/>
    </location>
</feature>
<dbReference type="GO" id="GO:0016740">
    <property type="term" value="F:transferase activity"/>
    <property type="evidence" value="ECO:0007669"/>
    <property type="project" value="UniProtKB-KW"/>
</dbReference>
<evidence type="ECO:0000313" key="2">
    <source>
        <dbReference type="EMBL" id="EQD59165.1"/>
    </source>
</evidence>
<reference evidence="2" key="2">
    <citation type="journal article" date="2014" name="ISME J.">
        <title>Microbial stratification in low pH oxic and suboxic macroscopic growths along an acid mine drainage.</title>
        <authorList>
            <person name="Mendez-Garcia C."/>
            <person name="Mesa V."/>
            <person name="Sprenger R.R."/>
            <person name="Richter M."/>
            <person name="Diez M.S."/>
            <person name="Solano J."/>
            <person name="Bargiela R."/>
            <person name="Golyshina O.V."/>
            <person name="Manteca A."/>
            <person name="Ramos J.L."/>
            <person name="Gallego J.R."/>
            <person name="Llorente I."/>
            <person name="Martins Dos Santos V.A."/>
            <person name="Jensen O.N."/>
            <person name="Pelaez A.I."/>
            <person name="Sanchez J."/>
            <person name="Ferrer M."/>
        </authorList>
    </citation>
    <scope>NUCLEOTIDE SEQUENCE</scope>
</reference>
<dbReference type="EMBL" id="AUZX01007504">
    <property type="protein sequence ID" value="EQD59165.1"/>
    <property type="molecule type" value="Genomic_DNA"/>
</dbReference>
<dbReference type="SUPFAM" id="SSF53756">
    <property type="entry name" value="UDP-Glycosyltransferase/glycogen phosphorylase"/>
    <property type="match status" value="1"/>
</dbReference>
<accession>T1BYZ1</accession>
<dbReference type="Pfam" id="PF13439">
    <property type="entry name" value="Glyco_transf_4"/>
    <property type="match status" value="1"/>
</dbReference>
<dbReference type="AlphaFoldDB" id="T1BYZ1"/>
<protein>
    <submittedName>
        <fullName evidence="2">Glycosyl transferase, group 1</fullName>
    </submittedName>
</protein>
<feature type="non-terminal residue" evidence="2">
    <location>
        <position position="135"/>
    </location>
</feature>
<reference evidence="2" key="1">
    <citation type="submission" date="2013-08" db="EMBL/GenBank/DDBJ databases">
        <authorList>
            <person name="Mendez C."/>
            <person name="Richter M."/>
            <person name="Ferrer M."/>
            <person name="Sanchez J."/>
        </authorList>
    </citation>
    <scope>NUCLEOTIDE SEQUENCE</scope>
</reference>
<name>T1BYZ1_9ZZZZ</name>
<organism evidence="2">
    <name type="scientific">mine drainage metagenome</name>
    <dbReference type="NCBI Taxonomy" id="410659"/>
    <lineage>
        <taxon>unclassified sequences</taxon>
        <taxon>metagenomes</taxon>
        <taxon>ecological metagenomes</taxon>
    </lineage>
</organism>
<dbReference type="Gene3D" id="3.40.50.2000">
    <property type="entry name" value="Glycogen Phosphorylase B"/>
    <property type="match status" value="1"/>
</dbReference>
<sequence>MPALRAEAGRRLLAGDVDLCIADFLAASINVPACSRVPLLLFSHNVEHMIWKRLAAVERRPLQRAALELEWRKLRQFEASASVRATLTVAVSQQDAAQIAGLAPGAEIRAIPTGVDTDYFTPGDTEPLAEEIVYV</sequence>
<gene>
    <name evidence="2" type="ORF">B1A_10531</name>
</gene>
<evidence type="ECO:0000259" key="1">
    <source>
        <dbReference type="Pfam" id="PF13439"/>
    </source>
</evidence>